<dbReference type="SUPFAM" id="SSF52058">
    <property type="entry name" value="L domain-like"/>
    <property type="match status" value="1"/>
</dbReference>
<dbReference type="GO" id="GO:0005615">
    <property type="term" value="C:extracellular space"/>
    <property type="evidence" value="ECO:0007669"/>
    <property type="project" value="TreeGrafter"/>
</dbReference>
<feature type="transmembrane region" description="Helical" evidence="2">
    <location>
        <begin position="6"/>
        <end position="26"/>
    </location>
</feature>
<evidence type="ECO:0000256" key="1">
    <source>
        <dbReference type="ARBA" id="ARBA00022729"/>
    </source>
</evidence>
<dbReference type="InterPro" id="IPR050328">
    <property type="entry name" value="Dev_Immune_Receptor"/>
</dbReference>
<dbReference type="OrthoDB" id="6148273at2759"/>
<evidence type="ECO:0000256" key="2">
    <source>
        <dbReference type="SAM" id="Phobius"/>
    </source>
</evidence>
<comment type="caution">
    <text evidence="3">The sequence shown here is derived from an EMBL/GenBank/DDBJ whole genome shotgun (WGS) entry which is preliminary data.</text>
</comment>
<evidence type="ECO:0000313" key="3">
    <source>
        <dbReference type="EMBL" id="CAH1790680.1"/>
    </source>
</evidence>
<reference evidence="3" key="1">
    <citation type="submission" date="2022-03" db="EMBL/GenBank/DDBJ databases">
        <authorList>
            <person name="Martin C."/>
        </authorList>
    </citation>
    <scope>NUCLEOTIDE SEQUENCE</scope>
</reference>
<dbReference type="InterPro" id="IPR032675">
    <property type="entry name" value="LRR_dom_sf"/>
</dbReference>
<sequence length="217" mass="25146">MITLKYIATCTYLVVILGTVISLAFARYEYPDQPSIDFTMEVLNAKCKVGCSVCSNLRYICRGLNVTTIPQTFPKTLQYLELGTTKKGPLHIQDGAFRRYQNLIYLDISENHITKITNHSFDGLDQLAYLKKSPAKWVQYLDFIEKSTLFTNFAFHGLTPLKRLKYLDFRGNGRVGLDRMVHRLYTWKRHCSNCTLDYLDLSFTNNVDSNNHEIRSY</sequence>
<dbReference type="Gene3D" id="3.80.10.10">
    <property type="entry name" value="Ribonuclease Inhibitor"/>
    <property type="match status" value="1"/>
</dbReference>
<organism evidence="3 4">
    <name type="scientific">Owenia fusiformis</name>
    <name type="common">Polychaete worm</name>
    <dbReference type="NCBI Taxonomy" id="6347"/>
    <lineage>
        <taxon>Eukaryota</taxon>
        <taxon>Metazoa</taxon>
        <taxon>Spiralia</taxon>
        <taxon>Lophotrochozoa</taxon>
        <taxon>Annelida</taxon>
        <taxon>Polychaeta</taxon>
        <taxon>Sedentaria</taxon>
        <taxon>Canalipalpata</taxon>
        <taxon>Sabellida</taxon>
        <taxon>Oweniida</taxon>
        <taxon>Oweniidae</taxon>
        <taxon>Owenia</taxon>
    </lineage>
</organism>
<keyword evidence="4" id="KW-1185">Reference proteome</keyword>
<keyword evidence="2" id="KW-0812">Transmembrane</keyword>
<gene>
    <name evidence="3" type="ORF">OFUS_LOCUS15855</name>
</gene>
<dbReference type="GO" id="GO:0031012">
    <property type="term" value="C:extracellular matrix"/>
    <property type="evidence" value="ECO:0007669"/>
    <property type="project" value="TreeGrafter"/>
</dbReference>
<dbReference type="PANTHER" id="PTHR24373">
    <property type="entry name" value="SLIT RELATED LEUCINE-RICH REPEAT NEURONAL PROTEIN"/>
    <property type="match status" value="1"/>
</dbReference>
<protein>
    <submittedName>
        <fullName evidence="3">Uncharacterized protein</fullName>
    </submittedName>
</protein>
<dbReference type="Pfam" id="PF13855">
    <property type="entry name" value="LRR_8"/>
    <property type="match status" value="1"/>
</dbReference>
<name>A0A8S4PBU8_OWEFU</name>
<evidence type="ECO:0000313" key="4">
    <source>
        <dbReference type="Proteomes" id="UP000749559"/>
    </source>
</evidence>
<keyword evidence="2" id="KW-0472">Membrane</keyword>
<dbReference type="EMBL" id="CAIIXF020000008">
    <property type="protein sequence ID" value="CAH1790680.1"/>
    <property type="molecule type" value="Genomic_DNA"/>
</dbReference>
<dbReference type="AlphaFoldDB" id="A0A8S4PBU8"/>
<proteinExistence type="predicted"/>
<accession>A0A8S4PBU8</accession>
<dbReference type="Proteomes" id="UP000749559">
    <property type="component" value="Unassembled WGS sequence"/>
</dbReference>
<dbReference type="PANTHER" id="PTHR24373:SF397">
    <property type="entry name" value="IG-LIKE DOMAIN-CONTAINING PROTEIN"/>
    <property type="match status" value="1"/>
</dbReference>
<dbReference type="InterPro" id="IPR001611">
    <property type="entry name" value="Leu-rich_rpt"/>
</dbReference>
<keyword evidence="1" id="KW-0732">Signal</keyword>
<feature type="non-terminal residue" evidence="3">
    <location>
        <position position="1"/>
    </location>
</feature>
<dbReference type="PROSITE" id="PS51450">
    <property type="entry name" value="LRR"/>
    <property type="match status" value="1"/>
</dbReference>
<keyword evidence="2" id="KW-1133">Transmembrane helix</keyword>